<organism evidence="2 3">
    <name type="scientific">Erythrobacter neustonensis</name>
    <dbReference type="NCBI Taxonomy" id="1112"/>
    <lineage>
        <taxon>Bacteria</taxon>
        <taxon>Pseudomonadati</taxon>
        <taxon>Pseudomonadota</taxon>
        <taxon>Alphaproteobacteria</taxon>
        <taxon>Sphingomonadales</taxon>
        <taxon>Erythrobacteraceae</taxon>
        <taxon>Erythrobacter/Porphyrobacter group</taxon>
        <taxon>Erythrobacter</taxon>
    </lineage>
</organism>
<accession>A0A192D186</accession>
<sequence length="136" mass="15431">MWPASLTDPFRRMLDFRGRARRREYWLFVAWQVPVLLGAFLIASMVTGTAGKLILLPEVMLWGLAGYVAVFGLPVLALQVRRLHDSDKSGWWALVGFLPYLGPGWLIFLMAEAGTWGPNRFGPDPRHADWDGDLFE</sequence>
<dbReference type="STRING" id="1112.A9D12_00725"/>
<feature type="transmembrane region" description="Helical" evidence="1">
    <location>
        <begin position="90"/>
        <end position="111"/>
    </location>
</feature>
<evidence type="ECO:0000256" key="1">
    <source>
        <dbReference type="SAM" id="Phobius"/>
    </source>
</evidence>
<dbReference type="Pfam" id="PF05656">
    <property type="entry name" value="DUF805"/>
    <property type="match status" value="1"/>
</dbReference>
<dbReference type="GO" id="GO:0005886">
    <property type="term" value="C:plasma membrane"/>
    <property type="evidence" value="ECO:0007669"/>
    <property type="project" value="TreeGrafter"/>
</dbReference>
<dbReference type="PANTHER" id="PTHR34980">
    <property type="entry name" value="INNER MEMBRANE PROTEIN-RELATED-RELATED"/>
    <property type="match status" value="1"/>
</dbReference>
<dbReference type="RefSeq" id="WP_068348723.1">
    <property type="nucleotide sequence ID" value="NZ_CP016033.1"/>
</dbReference>
<keyword evidence="1" id="KW-0812">Transmembrane</keyword>
<keyword evidence="3" id="KW-1185">Reference proteome</keyword>
<dbReference type="InterPro" id="IPR008523">
    <property type="entry name" value="DUF805"/>
</dbReference>
<protein>
    <recommendedName>
        <fullName evidence="4">DUF805 domain-containing protein</fullName>
    </recommendedName>
</protein>
<feature type="transmembrane region" description="Helical" evidence="1">
    <location>
        <begin position="25"/>
        <end position="47"/>
    </location>
</feature>
<dbReference type="PANTHER" id="PTHR34980:SF2">
    <property type="entry name" value="INNER MEMBRANE PROTEIN YHAH-RELATED"/>
    <property type="match status" value="1"/>
</dbReference>
<reference evidence="2 3" key="1">
    <citation type="submission" date="2016-05" db="EMBL/GenBank/DDBJ databases">
        <title>Compelete Genome Sequence of Bacteriochlorophyll-Synthesizing Bacterium Porphyrobacter neustonensis DSM 9434.</title>
        <authorList>
            <person name="Shi X.-L."/>
            <person name="Wu Y.-H."/>
            <person name="Cheng H."/>
            <person name="Xu L."/>
            <person name="Zhang X.-Q."/>
            <person name="Wang C.-S."/>
            <person name="Xu X.-W."/>
        </authorList>
    </citation>
    <scope>NUCLEOTIDE SEQUENCE [LARGE SCALE GENOMIC DNA]</scope>
    <source>
        <strain evidence="2 3">DSM 9434</strain>
    </source>
</reference>
<dbReference type="OrthoDB" id="9812349at2"/>
<evidence type="ECO:0000313" key="2">
    <source>
        <dbReference type="EMBL" id="ANK11717.1"/>
    </source>
</evidence>
<keyword evidence="1" id="KW-0472">Membrane</keyword>
<evidence type="ECO:0008006" key="4">
    <source>
        <dbReference type="Google" id="ProtNLM"/>
    </source>
</evidence>
<evidence type="ECO:0000313" key="3">
    <source>
        <dbReference type="Proteomes" id="UP000078263"/>
    </source>
</evidence>
<keyword evidence="1" id="KW-1133">Transmembrane helix</keyword>
<dbReference type="EMBL" id="CP016033">
    <property type="protein sequence ID" value="ANK11717.1"/>
    <property type="molecule type" value="Genomic_DNA"/>
</dbReference>
<dbReference type="AlphaFoldDB" id="A0A192D186"/>
<name>A0A192D186_9SPHN</name>
<dbReference type="KEGG" id="pns:A9D12_00725"/>
<proteinExistence type="predicted"/>
<dbReference type="Proteomes" id="UP000078263">
    <property type="component" value="Chromosome"/>
</dbReference>
<gene>
    <name evidence="2" type="ORF">A9D12_00725</name>
</gene>
<feature type="transmembrane region" description="Helical" evidence="1">
    <location>
        <begin position="59"/>
        <end position="78"/>
    </location>
</feature>